<dbReference type="EMBL" id="VSSQ01123814">
    <property type="protein sequence ID" value="MPN55021.1"/>
    <property type="molecule type" value="Genomic_DNA"/>
</dbReference>
<gene>
    <name evidence="1" type="ORF">SDC9_202700</name>
</gene>
<organism evidence="1">
    <name type="scientific">bioreactor metagenome</name>
    <dbReference type="NCBI Taxonomy" id="1076179"/>
    <lineage>
        <taxon>unclassified sequences</taxon>
        <taxon>metagenomes</taxon>
        <taxon>ecological metagenomes</taxon>
    </lineage>
</organism>
<name>A0A645IUD4_9ZZZZ</name>
<proteinExistence type="predicted"/>
<reference evidence="1" key="1">
    <citation type="submission" date="2019-08" db="EMBL/GenBank/DDBJ databases">
        <authorList>
            <person name="Kucharzyk K."/>
            <person name="Murdoch R.W."/>
            <person name="Higgins S."/>
            <person name="Loffler F."/>
        </authorList>
    </citation>
    <scope>NUCLEOTIDE SEQUENCE</scope>
</reference>
<sequence>MIGTTNSAKEAMRFIPPAKIRMAAKATRKPVTHSGMAKAVVTADAIEFDCTMLPMNPSATIRETEKNFARALDPTPFER</sequence>
<protein>
    <submittedName>
        <fullName evidence="1">Uncharacterized protein</fullName>
    </submittedName>
</protein>
<accession>A0A645IUD4</accession>
<evidence type="ECO:0000313" key="1">
    <source>
        <dbReference type="EMBL" id="MPN55021.1"/>
    </source>
</evidence>
<comment type="caution">
    <text evidence="1">The sequence shown here is derived from an EMBL/GenBank/DDBJ whole genome shotgun (WGS) entry which is preliminary data.</text>
</comment>
<dbReference type="AlphaFoldDB" id="A0A645IUD4"/>